<evidence type="ECO:0000256" key="2">
    <source>
        <dbReference type="SAM" id="SignalP"/>
    </source>
</evidence>
<name>A0A0F7KT19_9SPHN</name>
<feature type="signal peptide" evidence="2">
    <location>
        <begin position="1"/>
        <end position="19"/>
    </location>
</feature>
<dbReference type="OrthoDB" id="7431988at2"/>
<dbReference type="Proteomes" id="UP000034392">
    <property type="component" value="Chromosome"/>
</dbReference>
<feature type="region of interest" description="Disordered" evidence="1">
    <location>
        <begin position="285"/>
        <end position="319"/>
    </location>
</feature>
<dbReference type="PROSITE" id="PS51257">
    <property type="entry name" value="PROKAR_LIPOPROTEIN"/>
    <property type="match status" value="1"/>
</dbReference>
<evidence type="ECO:0000313" key="3">
    <source>
        <dbReference type="EMBL" id="AKH42744.1"/>
    </source>
</evidence>
<sequence length="319" mass="35007">MTALLRTALLACSSCATLAACDPSDERGSKAAISDEEESAFVTSLREIEGFWLIVRFEDFEPSWRNGTPWRSAYLQIDDGWITYSIGCNRSGNSASLGSDGILRDTDDGSRMQTMQGCGPDREARDRRFFAFFASNPEVRRAGTGRVLLKSDAGELVLIRPELWRQTHKPDLSEIEGRWVPQMSTNYDGWESWGFGIGENPGVVTIERSRVRWSQCSDLPIAIRWTADARLAARDAIDANDCPAVARATKNGPGAIMRTLTASPAVIRTGVDWIALVDGAGEKGRRLDLQAEESVLNPPPPPPMPEGHFPPPPPPPPRS</sequence>
<gene>
    <name evidence="3" type="ORF">WYH_01708</name>
</gene>
<protein>
    <submittedName>
        <fullName evidence="3">Uncharacterized protein</fullName>
    </submittedName>
</protein>
<dbReference type="RefSeq" id="WP_046903483.1">
    <property type="nucleotide sequence ID" value="NZ_CP011452.2"/>
</dbReference>
<keyword evidence="4" id="KW-1185">Reference proteome</keyword>
<organism evidence="3 4">
    <name type="scientific">Croceibacterium atlanticum</name>
    <dbReference type="NCBI Taxonomy" id="1267766"/>
    <lineage>
        <taxon>Bacteria</taxon>
        <taxon>Pseudomonadati</taxon>
        <taxon>Pseudomonadota</taxon>
        <taxon>Alphaproteobacteria</taxon>
        <taxon>Sphingomonadales</taxon>
        <taxon>Erythrobacteraceae</taxon>
        <taxon>Croceibacterium</taxon>
    </lineage>
</organism>
<evidence type="ECO:0000313" key="4">
    <source>
        <dbReference type="Proteomes" id="UP000034392"/>
    </source>
</evidence>
<reference evidence="3" key="1">
    <citation type="submission" date="2015-05" db="EMBL/GenBank/DDBJ databases">
        <title>The complete genome of Altererythrobacter atlanticus strain 26DY36.</title>
        <authorList>
            <person name="Wu Y.-H."/>
            <person name="Cheng H."/>
            <person name="Wu X.-W."/>
        </authorList>
    </citation>
    <scope>NUCLEOTIDE SEQUENCE [LARGE SCALE GENOMIC DNA]</scope>
    <source>
        <strain evidence="3">26DY36</strain>
    </source>
</reference>
<dbReference type="AlphaFoldDB" id="A0A0F7KT19"/>
<dbReference type="EMBL" id="CP011452">
    <property type="protein sequence ID" value="AKH42744.1"/>
    <property type="molecule type" value="Genomic_DNA"/>
</dbReference>
<dbReference type="PATRIC" id="fig|1267766.3.peg.1724"/>
<keyword evidence="2" id="KW-0732">Signal</keyword>
<proteinExistence type="predicted"/>
<feature type="chain" id="PRO_5043680083" evidence="2">
    <location>
        <begin position="20"/>
        <end position="319"/>
    </location>
</feature>
<feature type="compositionally biased region" description="Pro residues" evidence="1">
    <location>
        <begin position="297"/>
        <end position="319"/>
    </location>
</feature>
<accession>A0A0F7KT19</accession>
<dbReference type="KEGG" id="aay:WYH_01708"/>
<evidence type="ECO:0000256" key="1">
    <source>
        <dbReference type="SAM" id="MobiDB-lite"/>
    </source>
</evidence>